<evidence type="ECO:0000256" key="5">
    <source>
        <dbReference type="ARBA" id="ARBA00022827"/>
    </source>
</evidence>
<dbReference type="OrthoDB" id="269227at2759"/>
<organism evidence="9 10">
    <name type="scientific">Hericium alpestre</name>
    <dbReference type="NCBI Taxonomy" id="135208"/>
    <lineage>
        <taxon>Eukaryota</taxon>
        <taxon>Fungi</taxon>
        <taxon>Dikarya</taxon>
        <taxon>Basidiomycota</taxon>
        <taxon>Agaricomycotina</taxon>
        <taxon>Agaricomycetes</taxon>
        <taxon>Russulales</taxon>
        <taxon>Hericiaceae</taxon>
        <taxon>Hericium</taxon>
    </lineage>
</organism>
<keyword evidence="6" id="KW-0560">Oxidoreductase</keyword>
<comment type="caution">
    <text evidence="9">The sequence shown here is derived from an EMBL/GenBank/DDBJ whole genome shotgun (WGS) entry which is preliminary data.</text>
</comment>
<evidence type="ECO:0000256" key="3">
    <source>
        <dbReference type="ARBA" id="ARBA00022630"/>
    </source>
</evidence>
<dbReference type="InterPro" id="IPR012132">
    <property type="entry name" value="GMC_OxRdtase"/>
</dbReference>
<evidence type="ECO:0000256" key="6">
    <source>
        <dbReference type="ARBA" id="ARBA00023002"/>
    </source>
</evidence>
<dbReference type="EMBL" id="SFCI01001210">
    <property type="protein sequence ID" value="TFY76423.1"/>
    <property type="molecule type" value="Genomic_DNA"/>
</dbReference>
<comment type="cofactor">
    <cofactor evidence="1">
        <name>FAD</name>
        <dbReference type="ChEBI" id="CHEBI:57692"/>
    </cofactor>
</comment>
<dbReference type="PROSITE" id="PS00623">
    <property type="entry name" value="GMC_OXRED_1"/>
    <property type="match status" value="1"/>
</dbReference>
<dbReference type="AlphaFoldDB" id="A0A4Y9ZQW8"/>
<dbReference type="Proteomes" id="UP000298061">
    <property type="component" value="Unassembled WGS sequence"/>
</dbReference>
<dbReference type="InterPro" id="IPR036188">
    <property type="entry name" value="FAD/NAD-bd_sf"/>
</dbReference>
<dbReference type="STRING" id="135208.A0A4Y9ZQW8"/>
<dbReference type="PANTHER" id="PTHR11552">
    <property type="entry name" value="GLUCOSE-METHANOL-CHOLINE GMC OXIDOREDUCTASE"/>
    <property type="match status" value="1"/>
</dbReference>
<evidence type="ECO:0000256" key="4">
    <source>
        <dbReference type="ARBA" id="ARBA00022729"/>
    </source>
</evidence>
<dbReference type="GO" id="GO:0016614">
    <property type="term" value="F:oxidoreductase activity, acting on CH-OH group of donors"/>
    <property type="evidence" value="ECO:0007669"/>
    <property type="project" value="InterPro"/>
</dbReference>
<gene>
    <name evidence="9" type="ORF">EWM64_g7588</name>
</gene>
<evidence type="ECO:0000256" key="1">
    <source>
        <dbReference type="ARBA" id="ARBA00001974"/>
    </source>
</evidence>
<dbReference type="InterPro" id="IPR000172">
    <property type="entry name" value="GMC_OxRdtase_N"/>
</dbReference>
<dbReference type="Gene3D" id="3.30.560.10">
    <property type="entry name" value="Glucose Oxidase, domain 3"/>
    <property type="match status" value="1"/>
</dbReference>
<reference evidence="9 10" key="1">
    <citation type="submission" date="2019-02" db="EMBL/GenBank/DDBJ databases">
        <title>Genome sequencing of the rare red list fungi Hericium alpestre (H. flagellum).</title>
        <authorList>
            <person name="Buettner E."/>
            <person name="Kellner H."/>
        </authorList>
    </citation>
    <scope>NUCLEOTIDE SEQUENCE [LARGE SCALE GENOMIC DNA]</scope>
    <source>
        <strain evidence="9 10">DSM 108284</strain>
    </source>
</reference>
<feature type="domain" description="Glucose-methanol-choline oxidoreductase N-terminal" evidence="8">
    <location>
        <begin position="89"/>
        <end position="112"/>
    </location>
</feature>
<evidence type="ECO:0000313" key="9">
    <source>
        <dbReference type="EMBL" id="TFY76423.1"/>
    </source>
</evidence>
<proteinExistence type="inferred from homology"/>
<evidence type="ECO:0000259" key="8">
    <source>
        <dbReference type="PROSITE" id="PS00623"/>
    </source>
</evidence>
<sequence length="384" mass="41685">MASPNVSTQNFDYIVIGSGTAGTTLAARLSEDPDIVVGVIEAGEHVTDMLAVAVPGMAAMLAGNEKIDWKFKSVPQPHADNRQISLPRGKAVGGSSVMNYMAWGRPTKEEYDAIEALGNPGWGWKGLLPYLMKAEGMIQPPEDLAKIYHTAGYTKDWHGQTGPIKKSFPHWYNDLHVPFLESTVKLGVPLNCNTGNGVNYGSFTGAFCVDAETATRSYAATGYYEPNAGRKNLVLISQAQATRIILKPAEDGELVATGVEYIKDGQKAVIKASREVIISAGASAVREAKNLADCHTQTDGMLAFSQEKQRGMLSSMFSAYAFVSLEKAYESKDKYDAFKRLLAADNSLGQNAAEKQEYEFIKRWLSEPERSHLESVPSVDAGTS</sequence>
<keyword evidence="10" id="KW-1185">Reference proteome</keyword>
<evidence type="ECO:0000256" key="7">
    <source>
        <dbReference type="RuleBase" id="RU003968"/>
    </source>
</evidence>
<comment type="similarity">
    <text evidence="2 7">Belongs to the GMC oxidoreductase family.</text>
</comment>
<dbReference type="SUPFAM" id="SSF51905">
    <property type="entry name" value="FAD/NAD(P)-binding domain"/>
    <property type="match status" value="1"/>
</dbReference>
<protein>
    <recommendedName>
        <fullName evidence="8">Glucose-methanol-choline oxidoreductase N-terminal domain-containing protein</fullName>
    </recommendedName>
</protein>
<keyword evidence="3 7" id="KW-0285">Flavoprotein</keyword>
<keyword evidence="4" id="KW-0732">Signal</keyword>
<accession>A0A4Y9ZQW8</accession>
<dbReference type="Pfam" id="PF00732">
    <property type="entry name" value="GMC_oxred_N"/>
    <property type="match status" value="1"/>
</dbReference>
<keyword evidence="5 7" id="KW-0274">FAD</keyword>
<evidence type="ECO:0000256" key="2">
    <source>
        <dbReference type="ARBA" id="ARBA00010790"/>
    </source>
</evidence>
<dbReference type="PANTHER" id="PTHR11552:SF201">
    <property type="entry name" value="GLUCOSE-METHANOL-CHOLINE OXIDOREDUCTASE N-TERMINAL DOMAIN-CONTAINING PROTEIN"/>
    <property type="match status" value="1"/>
</dbReference>
<dbReference type="Gene3D" id="3.50.50.60">
    <property type="entry name" value="FAD/NAD(P)-binding domain"/>
    <property type="match status" value="1"/>
</dbReference>
<dbReference type="GO" id="GO:0050660">
    <property type="term" value="F:flavin adenine dinucleotide binding"/>
    <property type="evidence" value="ECO:0007669"/>
    <property type="project" value="InterPro"/>
</dbReference>
<name>A0A4Y9ZQW8_9AGAM</name>
<evidence type="ECO:0000313" key="10">
    <source>
        <dbReference type="Proteomes" id="UP000298061"/>
    </source>
</evidence>